<name>A0A0U5BBB1_9BACL</name>
<reference evidence="1 2" key="1">
    <citation type="submission" date="2015-12" db="EMBL/GenBank/DDBJ databases">
        <title>Genome sequence of Aneurinibacillus soli.</title>
        <authorList>
            <person name="Lee J.S."/>
            <person name="Lee K.C."/>
            <person name="Kim K.K."/>
            <person name="Lee B.W."/>
        </authorList>
    </citation>
    <scope>NUCLEOTIDE SEQUENCE [LARGE SCALE GENOMIC DNA]</scope>
    <source>
        <strain evidence="1 2">CB4</strain>
    </source>
</reference>
<evidence type="ECO:0000313" key="2">
    <source>
        <dbReference type="Proteomes" id="UP000217696"/>
    </source>
</evidence>
<dbReference type="Proteomes" id="UP000217696">
    <property type="component" value="Chromosome"/>
</dbReference>
<proteinExistence type="predicted"/>
<accession>A0A0U5BBB1</accession>
<gene>
    <name evidence="1" type="ORF">CB4_03095</name>
</gene>
<keyword evidence="2" id="KW-1185">Reference proteome</keyword>
<dbReference type="AlphaFoldDB" id="A0A0U5BBB1"/>
<organism evidence="1 2">
    <name type="scientific">Aneurinibacillus soli</name>
    <dbReference type="NCBI Taxonomy" id="1500254"/>
    <lineage>
        <taxon>Bacteria</taxon>
        <taxon>Bacillati</taxon>
        <taxon>Bacillota</taxon>
        <taxon>Bacilli</taxon>
        <taxon>Bacillales</taxon>
        <taxon>Paenibacillaceae</taxon>
        <taxon>Aneurinibacillus group</taxon>
        <taxon>Aneurinibacillus</taxon>
    </lineage>
</organism>
<sequence length="63" mass="7151">MARMNQPSYEKRFARLSGRIEKVFILIILAGVVLVMGSQFLLTFDSFRQSFVETVRLEGVASP</sequence>
<dbReference type="EMBL" id="AP017312">
    <property type="protein sequence ID" value="BAU28918.1"/>
    <property type="molecule type" value="Genomic_DNA"/>
</dbReference>
<dbReference type="RefSeq" id="WP_096466613.1">
    <property type="nucleotide sequence ID" value="NZ_AP017312.1"/>
</dbReference>
<protein>
    <submittedName>
        <fullName evidence="1">Uncharacterized protein</fullName>
    </submittedName>
</protein>
<dbReference type="KEGG" id="asoc:CB4_03095"/>
<dbReference type="OrthoDB" id="2680059at2"/>
<evidence type="ECO:0000313" key="1">
    <source>
        <dbReference type="EMBL" id="BAU28918.1"/>
    </source>
</evidence>